<evidence type="ECO:0000256" key="4">
    <source>
        <dbReference type="SAM" id="MobiDB-lite"/>
    </source>
</evidence>
<dbReference type="AlphaFoldDB" id="T1KRQ2"/>
<keyword evidence="7" id="KW-1185">Reference proteome</keyword>
<reference evidence="7" key="1">
    <citation type="submission" date="2011-08" db="EMBL/GenBank/DDBJ databases">
        <authorList>
            <person name="Rombauts S."/>
        </authorList>
    </citation>
    <scope>NUCLEOTIDE SEQUENCE</scope>
    <source>
        <strain evidence="7">London</strain>
    </source>
</reference>
<feature type="compositionally biased region" description="Polar residues" evidence="4">
    <location>
        <begin position="262"/>
        <end position="288"/>
    </location>
</feature>
<organism evidence="6 7">
    <name type="scientific">Tetranychus urticae</name>
    <name type="common">Two-spotted spider mite</name>
    <dbReference type="NCBI Taxonomy" id="32264"/>
    <lineage>
        <taxon>Eukaryota</taxon>
        <taxon>Metazoa</taxon>
        <taxon>Ecdysozoa</taxon>
        <taxon>Arthropoda</taxon>
        <taxon>Chelicerata</taxon>
        <taxon>Arachnida</taxon>
        <taxon>Acari</taxon>
        <taxon>Acariformes</taxon>
        <taxon>Trombidiformes</taxon>
        <taxon>Prostigmata</taxon>
        <taxon>Eleutherengona</taxon>
        <taxon>Raphignathae</taxon>
        <taxon>Tetranychoidea</taxon>
        <taxon>Tetranychidae</taxon>
        <taxon>Tetranychus</taxon>
    </lineage>
</organism>
<dbReference type="InterPro" id="IPR051232">
    <property type="entry name" value="ARID/SWI1_ChromRemod"/>
</dbReference>
<dbReference type="EnsemblMetazoa" id="tetur19g00310.1">
    <property type="protein sequence ID" value="tetur19g00310.1"/>
    <property type="gene ID" value="tetur19g00310"/>
</dbReference>
<evidence type="ECO:0000256" key="3">
    <source>
        <dbReference type="ARBA" id="ARBA00023242"/>
    </source>
</evidence>
<dbReference type="Gene3D" id="1.10.150.60">
    <property type="entry name" value="ARID DNA-binding domain"/>
    <property type="match status" value="1"/>
</dbReference>
<dbReference type="EMBL" id="CAEY01000417">
    <property type="status" value="NOT_ANNOTATED_CDS"/>
    <property type="molecule type" value="Genomic_DNA"/>
</dbReference>
<evidence type="ECO:0000313" key="6">
    <source>
        <dbReference type="EnsemblMetazoa" id="tetur19g00310.1"/>
    </source>
</evidence>
<evidence type="ECO:0000256" key="1">
    <source>
        <dbReference type="ARBA" id="ARBA00023015"/>
    </source>
</evidence>
<feature type="compositionally biased region" description="Basic and acidic residues" evidence="4">
    <location>
        <begin position="241"/>
        <end position="257"/>
    </location>
</feature>
<dbReference type="PANTHER" id="PTHR13964:SF44">
    <property type="entry name" value="ARID DOMAIN-CONTAINING PROTEIN"/>
    <property type="match status" value="1"/>
</dbReference>
<feature type="region of interest" description="Disordered" evidence="4">
    <location>
        <begin position="78"/>
        <end position="331"/>
    </location>
</feature>
<dbReference type="Pfam" id="PF01388">
    <property type="entry name" value="ARID"/>
    <property type="match status" value="1"/>
</dbReference>
<feature type="compositionally biased region" description="Polar residues" evidence="4">
    <location>
        <begin position="704"/>
        <end position="715"/>
    </location>
</feature>
<keyword evidence="1" id="KW-0805">Transcription regulation</keyword>
<name>T1KRQ2_TETUR</name>
<reference evidence="6" key="2">
    <citation type="submission" date="2015-06" db="UniProtKB">
        <authorList>
            <consortium name="EnsemblMetazoa"/>
        </authorList>
    </citation>
    <scope>IDENTIFICATION</scope>
</reference>
<feature type="compositionally biased region" description="Polar residues" evidence="4">
    <location>
        <begin position="791"/>
        <end position="803"/>
    </location>
</feature>
<feature type="compositionally biased region" description="Low complexity" evidence="4">
    <location>
        <begin position="151"/>
        <end position="171"/>
    </location>
</feature>
<feature type="region of interest" description="Disordered" evidence="4">
    <location>
        <begin position="346"/>
        <end position="387"/>
    </location>
</feature>
<dbReference type="GO" id="GO:0006357">
    <property type="term" value="P:regulation of transcription by RNA polymerase II"/>
    <property type="evidence" value="ECO:0007669"/>
    <property type="project" value="TreeGrafter"/>
</dbReference>
<proteinExistence type="predicted"/>
<dbReference type="HOGENOM" id="CLU_294296_0_0_1"/>
<dbReference type="GO" id="GO:0000976">
    <property type="term" value="F:transcription cis-regulatory region binding"/>
    <property type="evidence" value="ECO:0007669"/>
    <property type="project" value="TreeGrafter"/>
</dbReference>
<accession>T1KRQ2</accession>
<feature type="region of interest" description="Disordered" evidence="4">
    <location>
        <begin position="819"/>
        <end position="841"/>
    </location>
</feature>
<protein>
    <recommendedName>
        <fullName evidence="5">ARID domain-containing protein</fullName>
    </recommendedName>
</protein>
<feature type="domain" description="ARID" evidence="5">
    <location>
        <begin position="1"/>
        <end position="75"/>
    </location>
</feature>
<dbReference type="SMART" id="SM00501">
    <property type="entry name" value="BRIGHT"/>
    <property type="match status" value="1"/>
</dbReference>
<keyword evidence="2" id="KW-0804">Transcription</keyword>
<feature type="compositionally biased region" description="Basic and acidic residues" evidence="4">
    <location>
        <begin position="353"/>
        <end position="379"/>
    </location>
</feature>
<keyword evidence="3" id="KW-0539">Nucleus</keyword>
<dbReference type="InterPro" id="IPR036431">
    <property type="entry name" value="ARID_dom_sf"/>
</dbReference>
<dbReference type="GO" id="GO:0005634">
    <property type="term" value="C:nucleus"/>
    <property type="evidence" value="ECO:0007669"/>
    <property type="project" value="TreeGrafter"/>
</dbReference>
<feature type="compositionally biased region" description="Basic and acidic residues" evidence="4">
    <location>
        <begin position="203"/>
        <end position="223"/>
    </location>
</feature>
<dbReference type="STRING" id="32264.T1KRQ2"/>
<dbReference type="eggNOG" id="KOG2744">
    <property type="taxonomic scope" value="Eukaryota"/>
</dbReference>
<feature type="compositionally biased region" description="Low complexity" evidence="4">
    <location>
        <begin position="716"/>
        <end position="743"/>
    </location>
</feature>
<feature type="compositionally biased region" description="Polar residues" evidence="4">
    <location>
        <begin position="746"/>
        <end position="780"/>
    </location>
</feature>
<evidence type="ECO:0000313" key="7">
    <source>
        <dbReference type="Proteomes" id="UP000015104"/>
    </source>
</evidence>
<dbReference type="Proteomes" id="UP000015104">
    <property type="component" value="Unassembled WGS sequence"/>
</dbReference>
<feature type="compositionally biased region" description="Low complexity" evidence="4">
    <location>
        <begin position="662"/>
        <end position="679"/>
    </location>
</feature>
<feature type="compositionally biased region" description="Basic residues" evidence="4">
    <location>
        <begin position="127"/>
        <end position="145"/>
    </location>
</feature>
<dbReference type="PROSITE" id="PS51011">
    <property type="entry name" value="ARID"/>
    <property type="match status" value="1"/>
</dbReference>
<dbReference type="SMART" id="SM01014">
    <property type="entry name" value="ARID"/>
    <property type="match status" value="1"/>
</dbReference>
<dbReference type="PANTHER" id="PTHR13964">
    <property type="entry name" value="RBP-RELATED"/>
    <property type="match status" value="1"/>
</dbReference>
<evidence type="ECO:0000259" key="5">
    <source>
        <dbReference type="PROSITE" id="PS51011"/>
    </source>
</evidence>
<dbReference type="SUPFAM" id="SSF46774">
    <property type="entry name" value="ARID-like"/>
    <property type="match status" value="1"/>
</dbReference>
<evidence type="ECO:0000256" key="2">
    <source>
        <dbReference type="ARBA" id="ARBA00023163"/>
    </source>
</evidence>
<feature type="region of interest" description="Disordered" evidence="4">
    <location>
        <begin position="566"/>
        <end position="596"/>
    </location>
</feature>
<feature type="region of interest" description="Disordered" evidence="4">
    <location>
        <begin position="653"/>
        <end position="679"/>
    </location>
</feature>
<sequence length="1031" mass="111570">MNTNVQLLFRQFTILDLFYLFTLTQKLGGYERITKQRIWKIVYDRLGGDPRSTSAATCTRRHFERLLLPFERHLNEARGIKTNRRSTRGRSISPLGSPELSTKGGEGLDDDQSIASATSMVTEERKGRRGHHRHRHRRQGVRQSKRLQQGSSSSAPATVAAASTNGSTSSATDDDESESLNSELHEEEASKSSIVDGCSVEAELVKSEESQSGQSERKIDKDSNNCSDDELSSRNGLPNQSRDESQVECKDENERKSLTCPVKSTASPSVEDNLNCSQSERKPTSQMSAVGVEENMEIDKVSNFETTDDVKPGSSMVNLDGADEVKNDANKDLNETKVDKIELKSVNSELDGDDMKPIKSEVESKSADEISADEKRDKNLTTGTDDCDTDDNVEVDLNLSKSDKLSTANGAVNVDTNNAASPLSSISTLISAMDAAKQQQQVHLTREMKVESNESETIPPVNGIKKANLNVKSNSVAATVNATVNNSLNVSLNSNVTNTTSGRPSVIHKTPLKPCVKVVPTYKDNPIDGLPKDNSLLKKPCLPPIAHAATFLPSPWYTQQIPFTSGSSSTSSSVTKSTKLTPNFTSSSLKRKVAPSSHQDSLLLPLDLTVSKKRIVEVDRKVVTPKDKVTSEDTSPSTILDLSAKVRVKECKSGKNSGLQVIHNSMDSNNNINNNTNNSIHRSAHQHAANNNAVINSVPKRTTLKSNSSKAAVNHQTQNQQQQQQQQQQRHVNPSPLPVSSPVAITGTTSTPKHHSSSQSNHKTISNSNRSQLIKSSPSPNALKMKDKSNHSASSVTNSGSGLKDLNQQQQHLIQTHLNAQQQHQQLPLLPPGFPFSPSELSAANRDVQSKLQSSNTLNQLRAMVTPENFALASQTIAQEIAFREMERLHPNLAKQMSSAAAVLGYPAGFHPMLNSVHRPTVPSSPSISEYNPTLPSFLPFFNSFPTAAAAGSGTQTNSNGNGSGPNMNMNAMAAAAAAALASGHFFNPAMLGQQGGVSGFSPLELLGDERFSAAAAAAAENDARWRGWFE</sequence>
<feature type="compositionally biased region" description="Low complexity" evidence="4">
    <location>
        <begin position="566"/>
        <end position="581"/>
    </location>
</feature>
<dbReference type="InterPro" id="IPR001606">
    <property type="entry name" value="ARID_dom"/>
</dbReference>
<feature type="region of interest" description="Disordered" evidence="4">
    <location>
        <begin position="703"/>
        <end position="803"/>
    </location>
</feature>